<dbReference type="Pfam" id="PF00496">
    <property type="entry name" value="SBP_bac_5"/>
    <property type="match status" value="1"/>
</dbReference>
<dbReference type="GO" id="GO:0015833">
    <property type="term" value="P:peptide transport"/>
    <property type="evidence" value="ECO:0007669"/>
    <property type="project" value="TreeGrafter"/>
</dbReference>
<dbReference type="AlphaFoldDB" id="A0A1I2NV20"/>
<accession>A0A1I2NV20</accession>
<dbReference type="Proteomes" id="UP000199337">
    <property type="component" value="Unassembled WGS sequence"/>
</dbReference>
<evidence type="ECO:0000259" key="2">
    <source>
        <dbReference type="Pfam" id="PF00496"/>
    </source>
</evidence>
<protein>
    <submittedName>
        <fullName evidence="3">Peptide/nickel transport system substrate-binding protein</fullName>
    </submittedName>
</protein>
<dbReference type="SUPFAM" id="SSF53850">
    <property type="entry name" value="Periplasmic binding protein-like II"/>
    <property type="match status" value="1"/>
</dbReference>
<dbReference type="Gene3D" id="3.10.105.10">
    <property type="entry name" value="Dipeptide-binding Protein, Domain 3"/>
    <property type="match status" value="1"/>
</dbReference>
<dbReference type="PANTHER" id="PTHR30290:SF64">
    <property type="entry name" value="ABC TRANSPORTER PERIPLASMIC BINDING PROTEIN"/>
    <property type="match status" value="1"/>
</dbReference>
<dbReference type="PROSITE" id="PS51257">
    <property type="entry name" value="PROKAR_LIPOPROTEIN"/>
    <property type="match status" value="1"/>
</dbReference>
<name>A0A1I2NV20_9FIRM</name>
<gene>
    <name evidence="3" type="ORF">SAMN05660649_00586</name>
</gene>
<keyword evidence="1" id="KW-0732">Signal</keyword>
<dbReference type="OrthoDB" id="9772924at2"/>
<evidence type="ECO:0000256" key="1">
    <source>
        <dbReference type="ARBA" id="ARBA00022729"/>
    </source>
</evidence>
<feature type="domain" description="Solute-binding protein family 5" evidence="2">
    <location>
        <begin position="91"/>
        <end position="435"/>
    </location>
</feature>
<evidence type="ECO:0000313" key="4">
    <source>
        <dbReference type="Proteomes" id="UP000199337"/>
    </source>
</evidence>
<dbReference type="GO" id="GO:1904680">
    <property type="term" value="F:peptide transmembrane transporter activity"/>
    <property type="evidence" value="ECO:0007669"/>
    <property type="project" value="TreeGrafter"/>
</dbReference>
<dbReference type="RefSeq" id="WP_092468565.1">
    <property type="nucleotide sequence ID" value="NZ_FOOX01000002.1"/>
</dbReference>
<dbReference type="GO" id="GO:0042597">
    <property type="term" value="C:periplasmic space"/>
    <property type="evidence" value="ECO:0007669"/>
    <property type="project" value="UniProtKB-ARBA"/>
</dbReference>
<keyword evidence="4" id="KW-1185">Reference proteome</keyword>
<organism evidence="3 4">
    <name type="scientific">Desulfotruncus arcticus DSM 17038</name>
    <dbReference type="NCBI Taxonomy" id="1121424"/>
    <lineage>
        <taxon>Bacteria</taxon>
        <taxon>Bacillati</taxon>
        <taxon>Bacillota</taxon>
        <taxon>Clostridia</taxon>
        <taxon>Eubacteriales</taxon>
        <taxon>Desulfallaceae</taxon>
        <taxon>Desulfotruncus</taxon>
    </lineage>
</organism>
<dbReference type="Gene3D" id="3.90.76.10">
    <property type="entry name" value="Dipeptide-binding Protein, Domain 1"/>
    <property type="match status" value="1"/>
</dbReference>
<dbReference type="GO" id="GO:0043190">
    <property type="term" value="C:ATP-binding cassette (ABC) transporter complex"/>
    <property type="evidence" value="ECO:0007669"/>
    <property type="project" value="InterPro"/>
</dbReference>
<dbReference type="InterPro" id="IPR000914">
    <property type="entry name" value="SBP_5_dom"/>
</dbReference>
<dbReference type="InterPro" id="IPR030678">
    <property type="entry name" value="Peptide/Ni-bd"/>
</dbReference>
<dbReference type="PIRSF" id="PIRSF002741">
    <property type="entry name" value="MppA"/>
    <property type="match status" value="1"/>
</dbReference>
<dbReference type="PANTHER" id="PTHR30290">
    <property type="entry name" value="PERIPLASMIC BINDING COMPONENT OF ABC TRANSPORTER"/>
    <property type="match status" value="1"/>
</dbReference>
<evidence type="ECO:0000313" key="3">
    <source>
        <dbReference type="EMBL" id="SFG07722.1"/>
    </source>
</evidence>
<sequence length="533" mass="58911">MLRKHLAIIVMLLLIGALSLFLFGCGGDQAGNDQKPAAAAGAGQQQAEVIKLAGGDWGYPNPYTYYPRGPGSRKTALIFDGLVTVDAGEKVLPALAGDWQAGGDGLSYTFQLRPGVKWHDGRPFTAGDVVFSYEYAKRYPPVSVIDFSGVKKMAAVDDRTVAIELDQPDPNFLTGLTGLKIIPRHIWEQVTDPLNFVAPEAAVGTGPYMLTDYSKEHGTYRYEANEYFWGSKPRVKVIEFVPVSEDILAFEQGEIDRISVTPDILPRFENNPEYRVMQYETSWAYRLYFNMRQRPELADQALRQALAYAIDRRELVEKVERGAAVAGNPGVLHPNNPLYNSGVPQYSCDRQKAQDLLAGLGYQDAGGGVRSNSRGEKLSFTLLADEGSARLAELIKQQLALTGMEVNVQVVDSKTRDARFLKGDFELCINGSGGGEDLKEVTGVGQARATSTTAAVIGYQNPEVDRLYAAQEQETDPDKRRQLMAELQQIVAEELPKLTLYYRNTLAVHRPAVYDGWSGEIYHHDSRINFVAD</sequence>
<dbReference type="EMBL" id="FOOX01000002">
    <property type="protein sequence ID" value="SFG07722.1"/>
    <property type="molecule type" value="Genomic_DNA"/>
</dbReference>
<proteinExistence type="predicted"/>
<dbReference type="STRING" id="341036.SAMN05660649_00586"/>
<dbReference type="InterPro" id="IPR039424">
    <property type="entry name" value="SBP_5"/>
</dbReference>
<reference evidence="4" key="1">
    <citation type="submission" date="2016-10" db="EMBL/GenBank/DDBJ databases">
        <authorList>
            <person name="Varghese N."/>
            <person name="Submissions S."/>
        </authorList>
    </citation>
    <scope>NUCLEOTIDE SEQUENCE [LARGE SCALE GENOMIC DNA]</scope>
    <source>
        <strain evidence="4">DSM 17038</strain>
    </source>
</reference>
<dbReference type="Gene3D" id="3.40.190.10">
    <property type="entry name" value="Periplasmic binding protein-like II"/>
    <property type="match status" value="1"/>
</dbReference>